<evidence type="ECO:0000313" key="2">
    <source>
        <dbReference type="EMBL" id="KAG5176555.1"/>
    </source>
</evidence>
<accession>A0A835YMZ2</accession>
<gene>
    <name evidence="2" type="ORF">JKP88DRAFT_335449</name>
</gene>
<keyword evidence="1" id="KW-1133">Transmembrane helix</keyword>
<keyword evidence="1" id="KW-0812">Transmembrane</keyword>
<keyword evidence="3" id="KW-1185">Reference proteome</keyword>
<dbReference type="Proteomes" id="UP000664859">
    <property type="component" value="Unassembled WGS sequence"/>
</dbReference>
<dbReference type="AlphaFoldDB" id="A0A835YMZ2"/>
<dbReference type="EMBL" id="JAFCMP010000536">
    <property type="protein sequence ID" value="KAG5176555.1"/>
    <property type="molecule type" value="Genomic_DNA"/>
</dbReference>
<protein>
    <submittedName>
        <fullName evidence="2">Uncharacterized protein</fullName>
    </submittedName>
</protein>
<sequence>MARRSGEIKIGTKRAPLPEQSCPIQQLQQDAWAAAADGKDAPLIAARDALAALHPARCLDPWWKPEGQDRLTIEQAALSGSGTCMQVLVALIKALPPGAVLYTQAAAAPARGRRAPLPWLCGRTRNLFYLAVWGNGSPANCDLWHGKPGEAVPPGRVKWDPDVRVLDTLKALRPLLDLVQPAHRAYVINEGLLQLAITLRLRATVMYLVNELSVDTNAPMLDCQGCEMAATCVDLAIKGESSWDADPATSIALLLWVRTGGLRKKRSTTGTAEDKWLRELGVQPETARLAGEPCQRLRPPSPLLHQLQQQRLPPPPPLQLQEPTQHMLDLAAAALGAAALRSLVATATRATTALVLVAAAAAVAVAVTVAAPAAAMPAVAAAATGAVDPCRALPEGVAVGAGANMDSAVPAATHPYYQQQQQQQHQQRSPLQQLVHKNAELPHPLFAPAAAVAVGTAVAPAATAKAVHSRGIASAAVAMATATALLTALGVATAKHERAMSIQAAGP</sequence>
<organism evidence="2 3">
    <name type="scientific">Tribonema minus</name>
    <dbReference type="NCBI Taxonomy" id="303371"/>
    <lineage>
        <taxon>Eukaryota</taxon>
        <taxon>Sar</taxon>
        <taxon>Stramenopiles</taxon>
        <taxon>Ochrophyta</taxon>
        <taxon>PX clade</taxon>
        <taxon>Xanthophyceae</taxon>
        <taxon>Tribonematales</taxon>
        <taxon>Tribonemataceae</taxon>
        <taxon>Tribonema</taxon>
    </lineage>
</organism>
<evidence type="ECO:0000313" key="3">
    <source>
        <dbReference type="Proteomes" id="UP000664859"/>
    </source>
</evidence>
<comment type="caution">
    <text evidence="2">The sequence shown here is derived from an EMBL/GenBank/DDBJ whole genome shotgun (WGS) entry which is preliminary data.</text>
</comment>
<keyword evidence="1" id="KW-0472">Membrane</keyword>
<evidence type="ECO:0000256" key="1">
    <source>
        <dbReference type="SAM" id="Phobius"/>
    </source>
</evidence>
<name>A0A835YMZ2_9STRA</name>
<feature type="transmembrane region" description="Helical" evidence="1">
    <location>
        <begin position="472"/>
        <end position="492"/>
    </location>
</feature>
<proteinExistence type="predicted"/>
<reference evidence="2" key="1">
    <citation type="submission" date="2021-02" db="EMBL/GenBank/DDBJ databases">
        <title>First Annotated Genome of the Yellow-green Alga Tribonema minus.</title>
        <authorList>
            <person name="Mahan K.M."/>
        </authorList>
    </citation>
    <scope>NUCLEOTIDE SEQUENCE</scope>
    <source>
        <strain evidence="2">UTEX B ZZ1240</strain>
    </source>
</reference>